<dbReference type="CDD" id="cd11304">
    <property type="entry name" value="Cadherin_repeat"/>
    <property type="match status" value="1"/>
</dbReference>
<sequence>MPYCNFYPNNTRSFIVKNAYFCVLFLAFILFPINALSNHFITPIKTSISCDYFVRMAVHNLPAEQKDEIAFFDPQGNICGLYRFKKQQDGIIVHVYGDNLSTLLDEGAETNDELSIRIWDHSASTEYEHYNLSIAPISPDSQFFSPGSVPPIWQSEKGFAISVDIQAYYQVQHLSPLVCTYIGQINLLNQPAPPGTEIGVFDPDGILCGAFRVTTAGQYGMLHVYGDNPDTQIDEGAEEFDPLEFRIKDHQNQLEIDASSIIVLSGETMGSFVPGEIPPIWRNLTGYHLNLIHSDDATHYPIAQMKTVNGLEDQPLNLNLTAIDPDNGPINYEIITRPEHGQLILMDKDKGECRYTPTPNYFGIDTFWFIAENAIGVTDTARVTIQIENSNDPPCAIAISPLTAYEGIPIHMDASQSSDIETQDVTYHWILPDLPGIQLDNPLVMTPILTPPELTSPQTIFITLTVSDDGGLTDTSAVELLIIPKHTIHVMAGENGTISPSGKIQVYHGDTIAFDIFPDDNYRIDQLNLNDIPQPLSDHFFELENIQADQVIDVWFTHINQAPVASFEIENSNGSVPLNVQFIDQSINSERWFWEFGDGATSIKQNPMHLYTSAGTYSVTLTVFNSGGIDQHIKPQSIQVNLETLSVDYTSTGQQGVIPYTVTFYPQITGEVDRWQWDFGDGTISYDFQPTHVYNTIGQYTVTLSLWRMTETVKKSNPNWIQTTGHRILGQVTDADNGDGLAGCRIDVSLMDDYITSTQTNEQGDYTIDNLKPSSRYILSAWPPNTKYVYQFYNQKQYAFEATYVATGIPGQRINFSMQAAPKAWISGTVTDGSAPLSNVQVDIFSELLGVSRSQTTQSNGSYTFNGLEIAEDYRVSVYALEKQFFYAMQDGGTVGVDLPQQSVFIASQATWITPSYNGLRNINIIVNPIQGAFIAGTVKNDIGEPMSQIHVNAWSDMLNVGGSAFSDASGHYTITGLTSVSPEEASKSGYYVVIQPENFMVQVYDHVMDQANATLVGTDIMDIDFQLITKGSISGSVIETSGMPIPGASIQAWSLSDMSGQLYHTESDPDGKFQLNLPVASDYMLSMKYEGYAIQYFNQQTRPDLAETIGLQYGDITHIRFLLDKGPVIQGYIYEQDFGQPSTDSIVVIESQSLGTIQTIQADSSGFFQFSGLDINVSDYVISVLTDGYLPAYYHDNRDDNLENDTVFESTLAVGVGASAEDGATDRFLTVKQGITVAGEVMDSHSIVIENAMIECSSDEGIWKTASSNESDINYTITGLLPGTYDIKVSAENYLTYEDQLQLTDDQTLNITMIPEPRLSINGTVHDLKAGTKVDLIVWSETRNIYQTQSIVGNDDGIAYSVNNLPPAEDYIVWVHSQEYADQYYPETFRQEDAGLIILLDQDVDRIDFVMTSNLTYISGNLQFEVPPVAGDTVRLEARSHSTGGFGFVQLTLSSASEAVYSITGLLPSLDYIVYLQAPSYQNRYWDGSAIGSLSFDLAKPVAAPGQADFMIFEGFQISGTVTDAQGSPMNVLVEIGSQSTQIQKVTQTNDQGQYVVDGLLKAKDFRLKVTTNKNGVYYYHPLGAVRQVTRSQLISTNDGDQKGIDLILVTGEQIEGIIQTLTGQRIQDVWVSAWSDSQNVGGGVFSDEMGRYAISDLPQWHDYVVTVEPSWDMPYERSQQRLISVPSDNINFILRHKQGMQISGIVRDPSGKPVHKATVSMQNINENKGPPAWTITDAKGQYIINLLSPFQTYKLEIFPPKNKDWAIENRWVFMDAHQTADIMLSPGYVVSGVVIDGLENPVANAQVTIFSESIQFAGETTSKTNGKFEMNHVPMASDYILTIKAKGFLDKKETHQKPVRNMIIQMNNSGQISGIVRSLITGAPINNATIEIYSQANQAMADYKGVVITNDQGEFVFTGFNPMDRNGQWITDFVVTVYASGFPPMSQTGRKPNDTVVFNLIKSTKNELSGSVLNSDAKMVVIDIFSVDHAFVKSVTIQGTDFVINGLRPNQGYILKFIALTHTGSVHAEWAGENDLGTKDQNLARVYTAPDQIAFEFSFLNSPEKRSYKRVLGPGPVQNLRSLSHKFISTHGRKRSIDNGNNTLSNNPNVVVTWDAPLENRENLVGYYSRFDTQPEDINKFNISARPPIRTRKITSRDLSGDDVQYYFHVAAVDKDGRIGQTQSIAFRIDTIPPGNVQVIAPEICSTRNISLILGATGATEIYISNISYHEGGQWENLSNKKTWQITDGAGIKNIYARFRDRAGNTSQAAEITKLQPTLPTYLIKAFSDDHGSIIPSGNIVVDQGDNLTFTIKPAAQYTIAELIVNNRIKSITNNTLTLTDIQKAYEIHVSFKQENLPPIAVSKSIYGKEDTRLDGQLDGIDPNNDPLTYEIIQSPVSGEIIKQSGGLFTYQPASNQHGLFFLKFTVSDNKIVSEPGQITLIIEGVNDPPQAIGKRVETDIDTPVEMVLAGTDIDNDHLIFSVDKQSLHGKVTIHGQKAIFTPNPGFNDLTEFTFRVFDGKLYSNPARVEIWVGLPPVDTVLTEDQPVAISIPSDAQMVTLPVKGNYENGIYTPIENATGHDVLYFQINGQIHSHSLFIKPVNDPPIITTQNVTMKEDQSIDILLTATDIENDPISFSIAKEPQQGELSKNLPQITYTPDKDFYGKDHLVIQASDGMHSITKTLAISIQAVNDPPIAKDQEISKLPIVIPVSFTLEATDMDIDDNLSYTIVSYPQTGILSGGDANWTYTQDHWGVYEFQFIVSDGQASSNTGTVKLYLDMPIVDAFTLEDKDLDLSGYLKQIVGNQTVDLSIPPDHGHMLTHTEKGIWGYRPEADYFGADTFELIVDTKKYQLNVYVYPINDPPVINILDPLITIEDDAFSFDYHISDSDSPSELLKVTPMTCENGQLSRSSENAFSLTYEPDRNFYGDDICGVKIDDNECANDVVLQIKVHPVNDPPVAISQQIRMLEDTSKAIILQGKDIENMPLEFICLKEPIFGSLTGTLPNLIYTPQKNSLASDTFQFTVNDGEFTSNIATVTIVIQNVNDPPHANGNEFTLDHPERLIGELDASDCDPDILIYSLVDYPKMGEIMINAVTGQFIYYAPEMPGEDYFSFKVNDGYMDSNTATVLIHVNTPSAPSAALQLSLTTPYTPGDDYRIMLFDTRSQMVRDTIASSANVKVLLPDQRFYRLLVLSEKYEYFEYPEMVMPQDLPISIALTPLSEPRQKYSMPEISQTLFDGGFYLNITSSDITVDNIMILNPVNPEGQGFSQIMPSSPKNKRKIFQWQVQTGQYSSMQTSASGCTYYTLDIKLNGKIDNATFSVNYVSCEGVQDHKTLMHRKFETTYGPTQTHTINKKVFYPMEGTDIRLNIKDNNETLPIIIPPIPLEFLFLDIDNNLNYDPETDWYDILDPKHQLNTETPLMAKISYYTFDKHAPGSAVDVSFFVASGPYNGCPVRFNPVVNNSNERYDEVIKSKAPSLLIPLVLNKESSDYSACYHELIEHQQVKLYIDEKGDGQEGFRGHTISSSLMDDRSDIVLLSVDHLTGIGFAKEETIVMENADEESGGCFIWGVFTGWGKNGSKR</sequence>
<dbReference type="InterPro" id="IPR013784">
    <property type="entry name" value="Carb-bd-like_fold"/>
</dbReference>
<dbReference type="EMBL" id="ATBP01000066">
    <property type="protein sequence ID" value="ETR73374.1"/>
    <property type="molecule type" value="Genomic_DNA"/>
</dbReference>
<dbReference type="SUPFAM" id="SSF49464">
    <property type="entry name" value="Carboxypeptidase regulatory domain-like"/>
    <property type="match status" value="5"/>
</dbReference>
<dbReference type="PANTHER" id="PTHR11532:SF57">
    <property type="entry name" value="CARBOXYPEPTIDASE D, B"/>
    <property type="match status" value="1"/>
</dbReference>
<dbReference type="SUPFAM" id="SSF49299">
    <property type="entry name" value="PKD domain"/>
    <property type="match status" value="2"/>
</dbReference>
<dbReference type="FunFam" id="2.60.40.10:FF:000270">
    <property type="entry name" value="Cell surface protein"/>
    <property type="match status" value="1"/>
</dbReference>
<protein>
    <recommendedName>
        <fullName evidence="1">PKD domain-containing protein</fullName>
    </recommendedName>
</protein>
<proteinExistence type="predicted"/>
<dbReference type="InterPro" id="IPR013783">
    <property type="entry name" value="Ig-like_fold"/>
</dbReference>
<dbReference type="GO" id="GO:0004181">
    <property type="term" value="F:metallocarboxypeptidase activity"/>
    <property type="evidence" value="ECO:0007669"/>
    <property type="project" value="TreeGrafter"/>
</dbReference>
<name>A0A1V1PF07_9BACT</name>
<dbReference type="SMART" id="SM00089">
    <property type="entry name" value="PKD"/>
    <property type="match status" value="2"/>
</dbReference>
<dbReference type="Pfam" id="PF18911">
    <property type="entry name" value="PKD_4"/>
    <property type="match status" value="2"/>
</dbReference>
<dbReference type="CDD" id="cd00146">
    <property type="entry name" value="PKD"/>
    <property type="match status" value="2"/>
</dbReference>
<dbReference type="InterPro" id="IPR035986">
    <property type="entry name" value="PKD_dom_sf"/>
</dbReference>
<dbReference type="PROSITE" id="PS50093">
    <property type="entry name" value="PKD"/>
    <property type="match status" value="2"/>
</dbReference>
<dbReference type="Pfam" id="PF17963">
    <property type="entry name" value="Big_9"/>
    <property type="match status" value="7"/>
</dbReference>
<evidence type="ECO:0000259" key="1">
    <source>
        <dbReference type="PROSITE" id="PS50093"/>
    </source>
</evidence>
<dbReference type="Pfam" id="PF13620">
    <property type="entry name" value="CarboxypepD_reg"/>
    <property type="match status" value="3"/>
</dbReference>
<organism evidence="2 3">
    <name type="scientific">Candidatus Magnetoglobus multicellularis str. Araruama</name>
    <dbReference type="NCBI Taxonomy" id="890399"/>
    <lineage>
        <taxon>Bacteria</taxon>
        <taxon>Pseudomonadati</taxon>
        <taxon>Thermodesulfobacteriota</taxon>
        <taxon>Desulfobacteria</taxon>
        <taxon>Desulfobacterales</taxon>
        <taxon>Desulfobacteraceae</taxon>
        <taxon>Candidatus Magnetoglobus</taxon>
    </lineage>
</organism>
<dbReference type="InterPro" id="IPR000601">
    <property type="entry name" value="PKD_dom"/>
</dbReference>
<comment type="caution">
    <text evidence="2">The sequence shown here is derived from an EMBL/GenBank/DDBJ whole genome shotgun (WGS) entry which is preliminary data.</text>
</comment>
<dbReference type="SUPFAM" id="SSF49452">
    <property type="entry name" value="Starch-binding domain-like"/>
    <property type="match status" value="1"/>
</dbReference>
<dbReference type="InterPro" id="IPR022409">
    <property type="entry name" value="PKD/Chitinase_dom"/>
</dbReference>
<reference evidence="3" key="1">
    <citation type="submission" date="2012-11" db="EMBL/GenBank/DDBJ databases">
        <authorList>
            <person name="Lucero-Rivera Y.E."/>
            <person name="Tovar-Ramirez D."/>
        </authorList>
    </citation>
    <scope>NUCLEOTIDE SEQUENCE [LARGE SCALE GENOMIC DNA]</scope>
    <source>
        <strain evidence="3">Araruama</strain>
    </source>
</reference>
<dbReference type="Gene3D" id="2.60.40.3440">
    <property type="match status" value="2"/>
</dbReference>
<accession>A0A1V1PF07</accession>
<dbReference type="Gene3D" id="2.60.40.1120">
    <property type="entry name" value="Carboxypeptidase-like, regulatory domain"/>
    <property type="match status" value="5"/>
</dbReference>
<gene>
    <name evidence="2" type="ORF">OMM_01008</name>
</gene>
<dbReference type="GO" id="GO:0030246">
    <property type="term" value="F:carbohydrate binding"/>
    <property type="evidence" value="ECO:0007669"/>
    <property type="project" value="InterPro"/>
</dbReference>
<dbReference type="GO" id="GO:0006518">
    <property type="term" value="P:peptide metabolic process"/>
    <property type="evidence" value="ECO:0007669"/>
    <property type="project" value="TreeGrafter"/>
</dbReference>
<dbReference type="NCBIfam" id="NF012211">
    <property type="entry name" value="tand_rpt_95"/>
    <property type="match status" value="5"/>
</dbReference>
<dbReference type="InterPro" id="IPR050753">
    <property type="entry name" value="Peptidase_M14_domain"/>
</dbReference>
<evidence type="ECO:0000313" key="2">
    <source>
        <dbReference type="EMBL" id="ETR73374.1"/>
    </source>
</evidence>
<dbReference type="Gene3D" id="2.60.40.10">
    <property type="entry name" value="Immunoglobulins"/>
    <property type="match status" value="3"/>
</dbReference>
<evidence type="ECO:0000313" key="3">
    <source>
        <dbReference type="Proteomes" id="UP000189670"/>
    </source>
</evidence>
<dbReference type="PANTHER" id="PTHR11532">
    <property type="entry name" value="PROTEASE M14 CARBOXYPEPTIDASE"/>
    <property type="match status" value="1"/>
</dbReference>
<dbReference type="GO" id="GO:0016485">
    <property type="term" value="P:protein processing"/>
    <property type="evidence" value="ECO:0007669"/>
    <property type="project" value="TreeGrafter"/>
</dbReference>
<dbReference type="GO" id="GO:0005615">
    <property type="term" value="C:extracellular space"/>
    <property type="evidence" value="ECO:0007669"/>
    <property type="project" value="TreeGrafter"/>
</dbReference>
<dbReference type="InterPro" id="IPR008969">
    <property type="entry name" value="CarboxyPept-like_regulatory"/>
</dbReference>
<dbReference type="Proteomes" id="UP000189670">
    <property type="component" value="Unassembled WGS sequence"/>
</dbReference>
<feature type="domain" description="PKD" evidence="1">
    <location>
        <begin position="645"/>
        <end position="706"/>
    </location>
</feature>
<feature type="domain" description="PKD" evidence="1">
    <location>
        <begin position="592"/>
        <end position="628"/>
    </location>
</feature>